<dbReference type="EMBL" id="CP098023">
    <property type="protein sequence ID" value="WKD50590.1"/>
    <property type="molecule type" value="Genomic_DNA"/>
</dbReference>
<keyword evidence="3" id="KW-1185">Reference proteome</keyword>
<name>A0ABY9EC75_9GAMM</name>
<dbReference type="PANTHER" id="PTHR32305">
    <property type="match status" value="1"/>
</dbReference>
<dbReference type="NCBIfam" id="TIGR01643">
    <property type="entry name" value="YD_repeat_2x"/>
    <property type="match status" value="1"/>
</dbReference>
<protein>
    <recommendedName>
        <fullName evidence="4">RHS repeat protein</fullName>
    </recommendedName>
</protein>
<gene>
    <name evidence="1" type="ORF">M8T91_03905</name>
    <name evidence="2" type="ORF">M8T91_03960</name>
</gene>
<evidence type="ECO:0000313" key="2">
    <source>
        <dbReference type="EMBL" id="WKD50590.1"/>
    </source>
</evidence>
<dbReference type="Gene3D" id="2.180.10.10">
    <property type="entry name" value="RHS repeat-associated core"/>
    <property type="match status" value="1"/>
</dbReference>
<dbReference type="RefSeq" id="WP_301417007.1">
    <property type="nucleotide sequence ID" value="NZ_CP098023.1"/>
</dbReference>
<dbReference type="EMBL" id="CP098023">
    <property type="protein sequence ID" value="WKD50580.1"/>
    <property type="molecule type" value="Genomic_DNA"/>
</dbReference>
<evidence type="ECO:0000313" key="3">
    <source>
        <dbReference type="Proteomes" id="UP001321520"/>
    </source>
</evidence>
<dbReference type="InterPro" id="IPR006530">
    <property type="entry name" value="YD"/>
</dbReference>
<reference evidence="1 3" key="1">
    <citation type="submission" date="2022-05" db="EMBL/GenBank/DDBJ databases">
        <title>Microbulbifer sp. nov., isolated from sponge.</title>
        <authorList>
            <person name="Gao L."/>
        </authorList>
    </citation>
    <scope>NUCLEOTIDE SEQUENCE [LARGE SCALE GENOMIC DNA]</scope>
    <source>
        <strain evidence="1 3">MI-G</strain>
    </source>
</reference>
<evidence type="ECO:0008006" key="4">
    <source>
        <dbReference type="Google" id="ProtNLM"/>
    </source>
</evidence>
<accession>A0ABY9EC75</accession>
<dbReference type="PANTHER" id="PTHR32305:SF15">
    <property type="entry name" value="PROTEIN RHSA-RELATED"/>
    <property type="match status" value="1"/>
</dbReference>
<sequence length="322" mass="35261">MSVYGNPRRSVESTTLLENRVNGHWLIGFPSAQEQRHYAGALTGTPDQVASSTMTPYGNTNRVQTLTRYPGDAKYQLAVTYAYDAHGNIKSETAIGKVDATLNGTGTQTRSTVVNGAFADRRYPTSLSNSLGHTITMAYDHRFGSTGRITDANNRSTRIEYDPFGRTVRRTNADGVAFTSQYNFCHGSCPTVGDIEVPYRVQTASPITPTAEYYYDQLGRLVQQDSQAFSGNYVSRREFKYDTQGRLALETAPFFAQDTTAIDGIKPITSYEYDLRHRLKTIDKAGGGTVAIHYATSTGSSGKQVKVRVTESVVGEGAPAPR</sequence>
<dbReference type="Proteomes" id="UP001321520">
    <property type="component" value="Chromosome"/>
</dbReference>
<organism evidence="1 3">
    <name type="scientific">Microbulbifer spongiae</name>
    <dbReference type="NCBI Taxonomy" id="2944933"/>
    <lineage>
        <taxon>Bacteria</taxon>
        <taxon>Pseudomonadati</taxon>
        <taxon>Pseudomonadota</taxon>
        <taxon>Gammaproteobacteria</taxon>
        <taxon>Cellvibrionales</taxon>
        <taxon>Microbulbiferaceae</taxon>
        <taxon>Microbulbifer</taxon>
    </lineage>
</organism>
<proteinExistence type="predicted"/>
<dbReference type="InterPro" id="IPR050708">
    <property type="entry name" value="T6SS_VgrG/RHS"/>
</dbReference>
<evidence type="ECO:0000313" key="1">
    <source>
        <dbReference type="EMBL" id="WKD50580.1"/>
    </source>
</evidence>